<organism evidence="1 2">
    <name type="scientific">Nocardia terpenica</name>
    <dbReference type="NCBI Taxonomy" id="455432"/>
    <lineage>
        <taxon>Bacteria</taxon>
        <taxon>Bacillati</taxon>
        <taxon>Actinomycetota</taxon>
        <taxon>Actinomycetes</taxon>
        <taxon>Mycobacteriales</taxon>
        <taxon>Nocardiaceae</taxon>
        <taxon>Nocardia</taxon>
    </lineage>
</organism>
<dbReference type="EMBL" id="LWGR01000013">
    <property type="protein sequence ID" value="KZM70930.1"/>
    <property type="molecule type" value="Genomic_DNA"/>
</dbReference>
<dbReference type="RefSeq" id="WP_067594791.1">
    <property type="nucleotide sequence ID" value="NZ_JAAFZG010000003.1"/>
</dbReference>
<dbReference type="AlphaFoldDB" id="A0A164K1E8"/>
<accession>A0A164K1E8</accession>
<comment type="caution">
    <text evidence="1">The sequence shown here is derived from an EMBL/GenBank/DDBJ whole genome shotgun (WGS) entry which is preliminary data.</text>
</comment>
<proteinExistence type="predicted"/>
<reference evidence="1 2" key="1">
    <citation type="submission" date="2016-04" db="EMBL/GenBank/DDBJ databases">
        <authorList>
            <person name="Evans L.H."/>
            <person name="Alamgir A."/>
            <person name="Owens N."/>
            <person name="Weber N.D."/>
            <person name="Virtaneva K."/>
            <person name="Barbian K."/>
            <person name="Babar A."/>
            <person name="Rosenke K."/>
        </authorList>
    </citation>
    <scope>NUCLEOTIDE SEQUENCE [LARGE SCALE GENOMIC DNA]</scope>
    <source>
        <strain evidence="1 2">IFM 0406</strain>
    </source>
</reference>
<evidence type="ECO:0000313" key="1">
    <source>
        <dbReference type="EMBL" id="KZM70930.1"/>
    </source>
</evidence>
<name>A0A164K1E8_9NOCA</name>
<dbReference type="OrthoDB" id="4571148at2"/>
<dbReference type="Proteomes" id="UP000076512">
    <property type="component" value="Unassembled WGS sequence"/>
</dbReference>
<sequence>MLTNEDARRAVITAIEANGTDVAHRDEFDIEAIVTEIRDTTGGYDIEAMDADEFWAVVERHEITTPSIETDHTPKS</sequence>
<keyword evidence="2" id="KW-1185">Reference proteome</keyword>
<protein>
    <submittedName>
        <fullName evidence="1">Uncharacterized protein</fullName>
    </submittedName>
</protein>
<gene>
    <name evidence="1" type="ORF">AWN90_41125</name>
</gene>
<evidence type="ECO:0000313" key="2">
    <source>
        <dbReference type="Proteomes" id="UP000076512"/>
    </source>
</evidence>